<dbReference type="InterPro" id="IPR019734">
    <property type="entry name" value="TPR_rpt"/>
</dbReference>
<evidence type="ECO:0000256" key="3">
    <source>
        <dbReference type="SAM" id="SignalP"/>
    </source>
</evidence>
<dbReference type="InterPro" id="IPR010559">
    <property type="entry name" value="Sig_transdc_His_kin_internal"/>
</dbReference>
<dbReference type="RefSeq" id="WP_120240914.1">
    <property type="nucleotide sequence ID" value="NZ_RAPQ01000010.1"/>
</dbReference>
<dbReference type="Proteomes" id="UP000284531">
    <property type="component" value="Unassembled WGS sequence"/>
</dbReference>
<keyword evidence="2" id="KW-0812">Transmembrane</keyword>
<feature type="repeat" description="TPR" evidence="1">
    <location>
        <begin position="192"/>
        <end position="225"/>
    </location>
</feature>
<dbReference type="PANTHER" id="PTHR34220:SF7">
    <property type="entry name" value="SENSOR HISTIDINE KINASE YPDA"/>
    <property type="match status" value="1"/>
</dbReference>
<feature type="transmembrane region" description="Helical" evidence="2">
    <location>
        <begin position="389"/>
        <end position="411"/>
    </location>
</feature>
<accession>A0A419WXK0</accession>
<comment type="caution">
    <text evidence="5">The sequence shown here is derived from an EMBL/GenBank/DDBJ whole genome shotgun (WGS) entry which is preliminary data.</text>
</comment>
<keyword evidence="3" id="KW-0732">Signal</keyword>
<keyword evidence="6" id="KW-1185">Reference proteome</keyword>
<evidence type="ECO:0000256" key="2">
    <source>
        <dbReference type="SAM" id="Phobius"/>
    </source>
</evidence>
<protein>
    <submittedName>
        <fullName evidence="5">Tetratricopeptide repeat protein</fullName>
    </submittedName>
</protein>
<feature type="repeat" description="TPR" evidence="1">
    <location>
        <begin position="112"/>
        <end position="145"/>
    </location>
</feature>
<dbReference type="Pfam" id="PF13424">
    <property type="entry name" value="TPR_12"/>
    <property type="match status" value="2"/>
</dbReference>
<feature type="signal peptide" evidence="3">
    <location>
        <begin position="1"/>
        <end position="18"/>
    </location>
</feature>
<dbReference type="GO" id="GO:0016020">
    <property type="term" value="C:membrane"/>
    <property type="evidence" value="ECO:0007669"/>
    <property type="project" value="InterPro"/>
</dbReference>
<dbReference type="GO" id="GO:0000155">
    <property type="term" value="F:phosphorelay sensor kinase activity"/>
    <property type="evidence" value="ECO:0007669"/>
    <property type="project" value="InterPro"/>
</dbReference>
<evidence type="ECO:0000313" key="5">
    <source>
        <dbReference type="EMBL" id="RKE00176.1"/>
    </source>
</evidence>
<evidence type="ECO:0000313" key="6">
    <source>
        <dbReference type="Proteomes" id="UP000284531"/>
    </source>
</evidence>
<feature type="chain" id="PRO_5019007232" evidence="3">
    <location>
        <begin position="19"/>
        <end position="635"/>
    </location>
</feature>
<gene>
    <name evidence="5" type="ORF">BXY64_3180</name>
</gene>
<dbReference type="SMART" id="SM00028">
    <property type="entry name" value="TPR"/>
    <property type="match status" value="6"/>
</dbReference>
<dbReference type="Gene3D" id="3.30.565.10">
    <property type="entry name" value="Histidine kinase-like ATPase, C-terminal domain"/>
    <property type="match status" value="1"/>
</dbReference>
<proteinExistence type="predicted"/>
<dbReference type="InterPro" id="IPR050640">
    <property type="entry name" value="Bact_2-comp_sensor_kinase"/>
</dbReference>
<feature type="domain" description="Signal transduction histidine kinase internal region" evidence="4">
    <location>
        <begin position="425"/>
        <end position="502"/>
    </location>
</feature>
<evidence type="ECO:0000259" key="4">
    <source>
        <dbReference type="Pfam" id="PF06580"/>
    </source>
</evidence>
<keyword evidence="1" id="KW-0802">TPR repeat</keyword>
<dbReference type="PROSITE" id="PS50005">
    <property type="entry name" value="TPR"/>
    <property type="match status" value="3"/>
</dbReference>
<dbReference type="SUPFAM" id="SSF55874">
    <property type="entry name" value="ATPase domain of HSP90 chaperone/DNA topoisomerase II/histidine kinase"/>
    <property type="match status" value="1"/>
</dbReference>
<evidence type="ECO:0000256" key="1">
    <source>
        <dbReference type="PROSITE-ProRule" id="PRU00339"/>
    </source>
</evidence>
<keyword evidence="2" id="KW-1133">Transmembrane helix</keyword>
<dbReference type="EMBL" id="RAPQ01000010">
    <property type="protein sequence ID" value="RKE00176.1"/>
    <property type="molecule type" value="Genomic_DNA"/>
</dbReference>
<dbReference type="SUPFAM" id="SSF48452">
    <property type="entry name" value="TPR-like"/>
    <property type="match status" value="2"/>
</dbReference>
<name>A0A419WXK0_9BACT</name>
<dbReference type="PROSITE" id="PS50293">
    <property type="entry name" value="TPR_REGION"/>
    <property type="match status" value="1"/>
</dbReference>
<dbReference type="AlphaFoldDB" id="A0A419WXK0"/>
<dbReference type="InterPro" id="IPR036890">
    <property type="entry name" value="HATPase_C_sf"/>
</dbReference>
<dbReference type="InterPro" id="IPR011990">
    <property type="entry name" value="TPR-like_helical_dom_sf"/>
</dbReference>
<dbReference type="Gene3D" id="1.25.40.10">
    <property type="entry name" value="Tetratricopeptide repeat domain"/>
    <property type="match status" value="2"/>
</dbReference>
<sequence length="635" mass="73400">MKLLFFSLSLIISLQSYSLSFLDQKSEQNKFKVDSLLSRAKNLRDSSFDASTKVGREAIELAKKTEETDIIAFAHKSQGITFFYQGLFDSAFVHYNTAKEEFKSINDSLNIARLNSNIGIIYRRTNKYDKALEQYLKALELYEALKYPKGIAAAYTNIGGVYQTLEDSNKALKYYLKAKEIYKHLNETQRFSRVLTNIGVLKFEQGNYTESLEYQLEALKLNDKQGMQQHKAIIQLNIGQTYQALKQPLNALEYYNYCEDIRLQLNDYWGLGKLFVLKAMVLEELDHNKSANDYFLKAEKICEKQNLSEDLKEACYRYSNFLENNNRPKEAIRYLKKYNHINDSLYEVNQSDYLAELTSKFESEQKEKELELLHQRTQIQKLELGQKNAWIIVLLVVMILGVVAVLVSLRINRLRADHKIMDLRQKVLLTQMNPHFLFNSLTAIQSFILDEKNDDANNYLSRLASLVRGILENSREEFVSLRTEIQTLEDYIGLQKLRFENDIAYHFEIDATLNQDEVMVPPMLAQPFIENALIHGKLRNNPEACINVKVTKKDGEQSIKFDIIDNGIGIEEAKIQSIQTHHKSLATSIALDRVKIYNFKSSKKMNFEIVDLKSINKNKSGTKVSYSIPILTPSK</sequence>
<dbReference type="Pfam" id="PF06580">
    <property type="entry name" value="His_kinase"/>
    <property type="match status" value="1"/>
</dbReference>
<dbReference type="OrthoDB" id="9809908at2"/>
<dbReference type="PANTHER" id="PTHR34220">
    <property type="entry name" value="SENSOR HISTIDINE KINASE YPDA"/>
    <property type="match status" value="1"/>
</dbReference>
<feature type="repeat" description="TPR" evidence="1">
    <location>
        <begin position="152"/>
        <end position="185"/>
    </location>
</feature>
<keyword evidence="2" id="KW-0472">Membrane</keyword>
<organism evidence="5 6">
    <name type="scientific">Marinifilum flexuosum</name>
    <dbReference type="NCBI Taxonomy" id="1117708"/>
    <lineage>
        <taxon>Bacteria</taxon>
        <taxon>Pseudomonadati</taxon>
        <taxon>Bacteroidota</taxon>
        <taxon>Bacteroidia</taxon>
        <taxon>Marinilabiliales</taxon>
        <taxon>Marinifilaceae</taxon>
    </lineage>
</organism>
<reference evidence="5 6" key="1">
    <citation type="submission" date="2018-09" db="EMBL/GenBank/DDBJ databases">
        <title>Genomic Encyclopedia of Archaeal and Bacterial Type Strains, Phase II (KMG-II): from individual species to whole genera.</title>
        <authorList>
            <person name="Goeker M."/>
        </authorList>
    </citation>
    <scope>NUCLEOTIDE SEQUENCE [LARGE SCALE GENOMIC DNA]</scope>
    <source>
        <strain evidence="5 6">DSM 21950</strain>
    </source>
</reference>